<accession>A0ABD0U5R3</accession>
<dbReference type="Proteomes" id="UP001552299">
    <property type="component" value="Unassembled WGS sequence"/>
</dbReference>
<dbReference type="EMBL" id="JANQDX010000017">
    <property type="protein sequence ID" value="KAL0907793.1"/>
    <property type="molecule type" value="Genomic_DNA"/>
</dbReference>
<keyword evidence="2" id="KW-1185">Reference proteome</keyword>
<evidence type="ECO:0000313" key="2">
    <source>
        <dbReference type="Proteomes" id="UP001552299"/>
    </source>
</evidence>
<protein>
    <submittedName>
        <fullName evidence="1">Uncharacterized protein</fullName>
    </submittedName>
</protein>
<sequence>MAQLSRSTDDATILKTFISFIISNLFFPLNSHKTHRRLAWTLREFLVNEFNRMASKLATEKPLGYINGFLPLLLILYVLDGVSAEEADLGSIFPTISMLHFTSDIESPLSAGPKGSGGCEILSPSILLATLADIESPLSAGSKGSGGCGILSPSILLAALADIESPLSAGSKGSGGCGILSPSILLAALADIESPLSASPKGSGGCEILSPSILLAALRARPSSGEAFLTTLFSSGCPALTRWASEFRGLFICHGQADIKSPLSAGSKGSGGCGILSPSILLVALSPIELRRGIPHHPFSSGCPALTRWASEFRGLFICRGKADIESPLSASPKGSGGCGILSPSILLAALADIESPISAGPKGLGGCGILSPSILLAALADIESSLSVDPKGSGGCGILSPSILLTALLREPDRAPARHSSPPFSSDCPALTKWASEFRDLVICCGQLILF</sequence>
<organism evidence="1 2">
    <name type="scientific">Dendrobium thyrsiflorum</name>
    <name type="common">Pinecone-like raceme dendrobium</name>
    <name type="synonym">Orchid</name>
    <dbReference type="NCBI Taxonomy" id="117978"/>
    <lineage>
        <taxon>Eukaryota</taxon>
        <taxon>Viridiplantae</taxon>
        <taxon>Streptophyta</taxon>
        <taxon>Embryophyta</taxon>
        <taxon>Tracheophyta</taxon>
        <taxon>Spermatophyta</taxon>
        <taxon>Magnoliopsida</taxon>
        <taxon>Liliopsida</taxon>
        <taxon>Asparagales</taxon>
        <taxon>Orchidaceae</taxon>
        <taxon>Epidendroideae</taxon>
        <taxon>Malaxideae</taxon>
        <taxon>Dendrobiinae</taxon>
        <taxon>Dendrobium</taxon>
    </lineage>
</organism>
<reference evidence="1 2" key="1">
    <citation type="journal article" date="2024" name="Plant Biotechnol. J.">
        <title>Dendrobium thyrsiflorum genome and its molecular insights into genes involved in important horticultural traits.</title>
        <authorList>
            <person name="Chen B."/>
            <person name="Wang J.Y."/>
            <person name="Zheng P.J."/>
            <person name="Li K.L."/>
            <person name="Liang Y.M."/>
            <person name="Chen X.F."/>
            <person name="Zhang C."/>
            <person name="Zhao X."/>
            <person name="He X."/>
            <person name="Zhang G.Q."/>
            <person name="Liu Z.J."/>
            <person name="Xu Q."/>
        </authorList>
    </citation>
    <scope>NUCLEOTIDE SEQUENCE [LARGE SCALE GENOMIC DNA]</scope>
    <source>
        <strain evidence="1">GZMU011</strain>
    </source>
</reference>
<evidence type="ECO:0000313" key="1">
    <source>
        <dbReference type="EMBL" id="KAL0907793.1"/>
    </source>
</evidence>
<comment type="caution">
    <text evidence="1">The sequence shown here is derived from an EMBL/GenBank/DDBJ whole genome shotgun (WGS) entry which is preliminary data.</text>
</comment>
<dbReference type="AlphaFoldDB" id="A0ABD0U5R3"/>
<name>A0ABD0U5R3_DENTH</name>
<gene>
    <name evidence="1" type="ORF">M5K25_022232</name>
</gene>
<proteinExistence type="predicted"/>